<proteinExistence type="predicted"/>
<keyword evidence="1" id="KW-0812">Transmembrane</keyword>
<keyword evidence="3" id="KW-1185">Reference proteome</keyword>
<dbReference type="Proteomes" id="UP000499080">
    <property type="component" value="Unassembled WGS sequence"/>
</dbReference>
<dbReference type="AlphaFoldDB" id="A0A4Y2L7E9"/>
<keyword evidence="1" id="KW-0472">Membrane</keyword>
<feature type="transmembrane region" description="Helical" evidence="1">
    <location>
        <begin position="94"/>
        <end position="121"/>
    </location>
</feature>
<keyword evidence="1" id="KW-1133">Transmembrane helix</keyword>
<comment type="caution">
    <text evidence="2">The sequence shown here is derived from an EMBL/GenBank/DDBJ whole genome shotgun (WGS) entry which is preliminary data.</text>
</comment>
<accession>A0A4Y2L7E9</accession>
<organism evidence="2 3">
    <name type="scientific">Araneus ventricosus</name>
    <name type="common">Orbweaver spider</name>
    <name type="synonym">Epeira ventricosa</name>
    <dbReference type="NCBI Taxonomy" id="182803"/>
    <lineage>
        <taxon>Eukaryota</taxon>
        <taxon>Metazoa</taxon>
        <taxon>Ecdysozoa</taxon>
        <taxon>Arthropoda</taxon>
        <taxon>Chelicerata</taxon>
        <taxon>Arachnida</taxon>
        <taxon>Araneae</taxon>
        <taxon>Araneomorphae</taxon>
        <taxon>Entelegynae</taxon>
        <taxon>Araneoidea</taxon>
        <taxon>Araneidae</taxon>
        <taxon>Araneus</taxon>
    </lineage>
</organism>
<gene>
    <name evidence="2" type="ORF">AVEN_160300_1</name>
</gene>
<dbReference type="EMBL" id="BGPR01005368">
    <property type="protein sequence ID" value="GBN09526.1"/>
    <property type="molecule type" value="Genomic_DNA"/>
</dbReference>
<reference evidence="2 3" key="1">
    <citation type="journal article" date="2019" name="Sci. Rep.">
        <title>Orb-weaving spider Araneus ventricosus genome elucidates the spidroin gene catalogue.</title>
        <authorList>
            <person name="Kono N."/>
            <person name="Nakamura H."/>
            <person name="Ohtoshi R."/>
            <person name="Moran D.A.P."/>
            <person name="Shinohara A."/>
            <person name="Yoshida Y."/>
            <person name="Fujiwara M."/>
            <person name="Mori M."/>
            <person name="Tomita M."/>
            <person name="Arakawa K."/>
        </authorList>
    </citation>
    <scope>NUCLEOTIDE SEQUENCE [LARGE SCALE GENOMIC DNA]</scope>
</reference>
<protein>
    <submittedName>
        <fullName evidence="2">Uncharacterized protein</fullName>
    </submittedName>
</protein>
<evidence type="ECO:0000256" key="1">
    <source>
        <dbReference type="SAM" id="Phobius"/>
    </source>
</evidence>
<sequence>MESPYLSLTFKETWKQRTPITTPDSSIQLENPRGRLENHSGFFDPDNLCFSGGDFVQSSPFTPKQKDAACDSHVVFGWVVSCNKTTTLSFHSSYLLLPFATNTIDFSFLYIIIVISLYVLLSKSYCVIPVCSLRSVSDYVLRFKKITNTSQEIYVT</sequence>
<name>A0A4Y2L7E9_ARAVE</name>
<evidence type="ECO:0000313" key="2">
    <source>
        <dbReference type="EMBL" id="GBN09526.1"/>
    </source>
</evidence>
<evidence type="ECO:0000313" key="3">
    <source>
        <dbReference type="Proteomes" id="UP000499080"/>
    </source>
</evidence>